<dbReference type="Gene3D" id="1.10.510.10">
    <property type="entry name" value="Transferase(Phosphotransferase) domain 1"/>
    <property type="match status" value="1"/>
</dbReference>
<dbReference type="EnsemblPlants" id="Zm00001eb223540_T003">
    <property type="protein sequence ID" value="Zm00001eb223540_P003"/>
    <property type="gene ID" value="Zm00001eb223540"/>
</dbReference>
<dbReference type="GO" id="GO:0004674">
    <property type="term" value="F:protein serine/threonine kinase activity"/>
    <property type="evidence" value="ECO:0007669"/>
    <property type="project" value="UniProtKB-KW"/>
</dbReference>
<evidence type="ECO:0000256" key="7">
    <source>
        <dbReference type="ARBA" id="ARBA00047899"/>
    </source>
</evidence>
<dbReference type="OrthoDB" id="4062651at2759"/>
<keyword evidence="6" id="KW-0067">ATP-binding</keyword>
<dbReference type="InterPro" id="IPR008271">
    <property type="entry name" value="Ser/Thr_kinase_AS"/>
</dbReference>
<protein>
    <recommendedName>
        <fullName evidence="1">non-specific serine/threonine protein kinase</fullName>
        <ecNumber evidence="1">2.7.11.1</ecNumber>
    </recommendedName>
</protein>
<dbReference type="InParanoid" id="A0A804PBJ5"/>
<comment type="catalytic activity">
    <reaction evidence="8">
        <text>L-seryl-[protein] + ATP = O-phospho-L-seryl-[protein] + ADP + H(+)</text>
        <dbReference type="Rhea" id="RHEA:17989"/>
        <dbReference type="Rhea" id="RHEA-COMP:9863"/>
        <dbReference type="Rhea" id="RHEA-COMP:11604"/>
        <dbReference type="ChEBI" id="CHEBI:15378"/>
        <dbReference type="ChEBI" id="CHEBI:29999"/>
        <dbReference type="ChEBI" id="CHEBI:30616"/>
        <dbReference type="ChEBI" id="CHEBI:83421"/>
        <dbReference type="ChEBI" id="CHEBI:456216"/>
        <dbReference type="EC" id="2.7.11.1"/>
    </reaction>
</comment>
<proteinExistence type="predicted"/>
<dbReference type="SUPFAM" id="SSF56112">
    <property type="entry name" value="Protein kinase-like (PK-like)"/>
    <property type="match status" value="1"/>
</dbReference>
<evidence type="ECO:0000256" key="9">
    <source>
        <dbReference type="SAM" id="MobiDB-lite"/>
    </source>
</evidence>
<evidence type="ECO:0000259" key="10">
    <source>
        <dbReference type="PROSITE" id="PS50011"/>
    </source>
</evidence>
<dbReference type="InterPro" id="IPR000719">
    <property type="entry name" value="Prot_kinase_dom"/>
</dbReference>
<reference evidence="12" key="1">
    <citation type="journal article" date="2009" name="Science">
        <title>The B73 maize genome: complexity, diversity, and dynamics.</title>
        <authorList>
            <person name="Schnable P.S."/>
            <person name="Ware D."/>
            <person name="Fulton R.S."/>
            <person name="Stein J.C."/>
            <person name="Wei F."/>
            <person name="Pasternak S."/>
            <person name="Liang C."/>
            <person name="Zhang J."/>
            <person name="Fulton L."/>
            <person name="Graves T.A."/>
            <person name="Minx P."/>
            <person name="Reily A.D."/>
            <person name="Courtney L."/>
            <person name="Kruchowski S.S."/>
            <person name="Tomlinson C."/>
            <person name="Strong C."/>
            <person name="Delehaunty K."/>
            <person name="Fronick C."/>
            <person name="Courtney B."/>
            <person name="Rock S.M."/>
            <person name="Belter E."/>
            <person name="Du F."/>
            <person name="Kim K."/>
            <person name="Abbott R.M."/>
            <person name="Cotton M."/>
            <person name="Levy A."/>
            <person name="Marchetto P."/>
            <person name="Ochoa K."/>
            <person name="Jackson S.M."/>
            <person name="Gillam B."/>
            <person name="Chen W."/>
            <person name="Yan L."/>
            <person name="Higginbotham J."/>
            <person name="Cardenas M."/>
            <person name="Waligorski J."/>
            <person name="Applebaum E."/>
            <person name="Phelps L."/>
            <person name="Falcone J."/>
            <person name="Kanchi K."/>
            <person name="Thane T."/>
            <person name="Scimone A."/>
            <person name="Thane N."/>
            <person name="Henke J."/>
            <person name="Wang T."/>
            <person name="Ruppert J."/>
            <person name="Shah N."/>
            <person name="Rotter K."/>
            <person name="Hodges J."/>
            <person name="Ingenthron E."/>
            <person name="Cordes M."/>
            <person name="Kohlberg S."/>
            <person name="Sgro J."/>
            <person name="Delgado B."/>
            <person name="Mead K."/>
            <person name="Chinwalla A."/>
            <person name="Leonard S."/>
            <person name="Crouse K."/>
            <person name="Collura K."/>
            <person name="Kudrna D."/>
            <person name="Currie J."/>
            <person name="He R."/>
            <person name="Angelova A."/>
            <person name="Rajasekar S."/>
            <person name="Mueller T."/>
            <person name="Lomeli R."/>
            <person name="Scara G."/>
            <person name="Ko A."/>
            <person name="Delaney K."/>
            <person name="Wissotski M."/>
            <person name="Lopez G."/>
            <person name="Campos D."/>
            <person name="Braidotti M."/>
            <person name="Ashley E."/>
            <person name="Golser W."/>
            <person name="Kim H."/>
            <person name="Lee S."/>
            <person name="Lin J."/>
            <person name="Dujmic Z."/>
            <person name="Kim W."/>
            <person name="Talag J."/>
            <person name="Zuccolo A."/>
            <person name="Fan C."/>
            <person name="Sebastian A."/>
            <person name="Kramer M."/>
            <person name="Spiegel L."/>
            <person name="Nascimento L."/>
            <person name="Zutavern T."/>
            <person name="Miller B."/>
            <person name="Ambroise C."/>
            <person name="Muller S."/>
            <person name="Spooner W."/>
            <person name="Narechania A."/>
            <person name="Ren L."/>
            <person name="Wei S."/>
            <person name="Kumari S."/>
            <person name="Faga B."/>
            <person name="Levy M.J."/>
            <person name="McMahan L."/>
            <person name="Van Buren P."/>
            <person name="Vaughn M.W."/>
            <person name="Ying K."/>
            <person name="Yeh C.-T."/>
            <person name="Emrich S.J."/>
            <person name="Jia Y."/>
            <person name="Kalyanaraman A."/>
            <person name="Hsia A.-P."/>
            <person name="Barbazuk W.B."/>
            <person name="Baucom R.S."/>
            <person name="Brutnell T.P."/>
            <person name="Carpita N.C."/>
            <person name="Chaparro C."/>
            <person name="Chia J.-M."/>
            <person name="Deragon J.-M."/>
            <person name="Estill J.C."/>
            <person name="Fu Y."/>
            <person name="Jeddeloh J.A."/>
            <person name="Han Y."/>
            <person name="Lee H."/>
            <person name="Li P."/>
            <person name="Lisch D.R."/>
            <person name="Liu S."/>
            <person name="Liu Z."/>
            <person name="Nagel D.H."/>
            <person name="McCann M.C."/>
            <person name="SanMiguel P."/>
            <person name="Myers A.M."/>
            <person name="Nettleton D."/>
            <person name="Nguyen J."/>
            <person name="Penning B.W."/>
            <person name="Ponnala L."/>
            <person name="Schneider K.L."/>
            <person name="Schwartz D.C."/>
            <person name="Sharma A."/>
            <person name="Soderlund C."/>
            <person name="Springer N.M."/>
            <person name="Sun Q."/>
            <person name="Wang H."/>
            <person name="Waterman M."/>
            <person name="Westerman R."/>
            <person name="Wolfgruber T.K."/>
            <person name="Yang L."/>
            <person name="Yu Y."/>
            <person name="Zhang L."/>
            <person name="Zhou S."/>
            <person name="Zhu Q."/>
            <person name="Bennetzen J.L."/>
            <person name="Dawe R.K."/>
            <person name="Jiang J."/>
            <person name="Jiang N."/>
            <person name="Presting G.G."/>
            <person name="Wessler S.R."/>
            <person name="Aluru S."/>
            <person name="Martienssen R.A."/>
            <person name="Clifton S.W."/>
            <person name="McCombie W.R."/>
            <person name="Wing R.A."/>
            <person name="Wilson R.K."/>
        </authorList>
    </citation>
    <scope>NUCLEOTIDE SEQUENCE [LARGE SCALE GENOMIC DNA]</scope>
    <source>
        <strain evidence="12">cv. B73</strain>
    </source>
</reference>
<name>A0A804PBJ5_MAIZE</name>
<dbReference type="Gene3D" id="3.30.200.20">
    <property type="entry name" value="Phosphorylase Kinase, domain 1"/>
    <property type="match status" value="1"/>
</dbReference>
<evidence type="ECO:0000256" key="6">
    <source>
        <dbReference type="ARBA" id="ARBA00022840"/>
    </source>
</evidence>
<dbReference type="InterPro" id="IPR011009">
    <property type="entry name" value="Kinase-like_dom_sf"/>
</dbReference>
<dbReference type="EC" id="2.7.11.1" evidence="1"/>
<evidence type="ECO:0000313" key="11">
    <source>
        <dbReference type="EnsemblPlants" id="Zm00001eb223540_P003"/>
    </source>
</evidence>
<evidence type="ECO:0000313" key="12">
    <source>
        <dbReference type="Proteomes" id="UP000007305"/>
    </source>
</evidence>
<gene>
    <name evidence="11" type="primary">LOC100272518</name>
</gene>
<reference evidence="11" key="2">
    <citation type="submission" date="2019-07" db="EMBL/GenBank/DDBJ databases">
        <authorList>
            <person name="Seetharam A."/>
            <person name="Woodhouse M."/>
            <person name="Cannon E."/>
        </authorList>
    </citation>
    <scope>NUCLEOTIDE SEQUENCE [LARGE SCALE GENOMIC DNA]</scope>
    <source>
        <strain evidence="11">cv. B73</strain>
    </source>
</reference>
<dbReference type="PROSITE" id="PS00108">
    <property type="entry name" value="PROTEIN_KINASE_ST"/>
    <property type="match status" value="1"/>
</dbReference>
<evidence type="ECO:0000256" key="4">
    <source>
        <dbReference type="ARBA" id="ARBA00022741"/>
    </source>
</evidence>
<organism evidence="11 12">
    <name type="scientific">Zea mays</name>
    <name type="common">Maize</name>
    <dbReference type="NCBI Taxonomy" id="4577"/>
    <lineage>
        <taxon>Eukaryota</taxon>
        <taxon>Viridiplantae</taxon>
        <taxon>Streptophyta</taxon>
        <taxon>Embryophyta</taxon>
        <taxon>Tracheophyta</taxon>
        <taxon>Spermatophyta</taxon>
        <taxon>Magnoliopsida</taxon>
        <taxon>Liliopsida</taxon>
        <taxon>Poales</taxon>
        <taxon>Poaceae</taxon>
        <taxon>PACMAD clade</taxon>
        <taxon>Panicoideae</taxon>
        <taxon>Andropogonodae</taxon>
        <taxon>Andropogoneae</taxon>
        <taxon>Tripsacinae</taxon>
        <taxon>Zea</taxon>
    </lineage>
</organism>
<reference evidence="11" key="3">
    <citation type="submission" date="2021-05" db="UniProtKB">
        <authorList>
            <consortium name="EnsemblPlants"/>
        </authorList>
    </citation>
    <scope>IDENTIFICATION</scope>
    <source>
        <strain evidence="11">cv. B73</strain>
    </source>
</reference>
<accession>A0A804PBJ5</accession>
<evidence type="ECO:0000256" key="3">
    <source>
        <dbReference type="ARBA" id="ARBA00022679"/>
    </source>
</evidence>
<evidence type="ECO:0000256" key="1">
    <source>
        <dbReference type="ARBA" id="ARBA00012513"/>
    </source>
</evidence>
<dbReference type="InterPro" id="IPR050823">
    <property type="entry name" value="Plant_Ser_Thr_Prot_Kinase"/>
</dbReference>
<dbReference type="PROSITE" id="PS51257">
    <property type="entry name" value="PROKAR_LIPOPROTEIN"/>
    <property type="match status" value="1"/>
</dbReference>
<feature type="domain" description="Protein kinase" evidence="10">
    <location>
        <begin position="80"/>
        <end position="405"/>
    </location>
</feature>
<evidence type="ECO:0000256" key="8">
    <source>
        <dbReference type="ARBA" id="ARBA00048679"/>
    </source>
</evidence>
<dbReference type="FunFam" id="1.10.510.10:FF:001023">
    <property type="entry name" value="Os07g0541700 protein"/>
    <property type="match status" value="1"/>
</dbReference>
<feature type="region of interest" description="Disordered" evidence="9">
    <location>
        <begin position="25"/>
        <end position="53"/>
    </location>
</feature>
<dbReference type="Gramene" id="Zm00001eb223540_T003">
    <property type="protein sequence ID" value="Zm00001eb223540_P003"/>
    <property type="gene ID" value="Zm00001eb223540"/>
</dbReference>
<dbReference type="AlphaFoldDB" id="A0A804PBJ5"/>
<evidence type="ECO:0000256" key="5">
    <source>
        <dbReference type="ARBA" id="ARBA00022777"/>
    </source>
</evidence>
<dbReference type="FunCoup" id="A0A804PBJ5">
    <property type="interactions" value="1212"/>
</dbReference>
<keyword evidence="3" id="KW-0808">Transferase</keyword>
<keyword evidence="4" id="KW-0547">Nucleotide-binding</keyword>
<keyword evidence="5" id="KW-0418">Kinase</keyword>
<dbReference type="GO" id="GO:0005524">
    <property type="term" value="F:ATP binding"/>
    <property type="evidence" value="ECO:0007669"/>
    <property type="project" value="UniProtKB-KW"/>
</dbReference>
<dbReference type="PANTHER" id="PTHR45621">
    <property type="entry name" value="OS01G0588500 PROTEIN-RELATED"/>
    <property type="match status" value="1"/>
</dbReference>
<evidence type="ECO:0000256" key="2">
    <source>
        <dbReference type="ARBA" id="ARBA00022527"/>
    </source>
</evidence>
<dbReference type="Pfam" id="PF07714">
    <property type="entry name" value="PK_Tyr_Ser-Thr"/>
    <property type="match status" value="2"/>
</dbReference>
<keyword evidence="2" id="KW-0723">Serine/threonine-protein kinase</keyword>
<dbReference type="PROSITE" id="PS50011">
    <property type="entry name" value="PROTEIN_KINASE_DOM"/>
    <property type="match status" value="1"/>
</dbReference>
<sequence>MGKPAESSSTSWSALFGFGCFSSSHADRSGDGPGKVASAGSRPPAPPAPLLSPDDLSLSLAGSDVLAFTVEELRVATRDFSMSNFVGEGGFGPVYKGRVDERVRPGLRQPQAVAVKLLDLEGSQGHKEWLAEVIFLGQLRHPHLVKLIGYCYQDEHRLLVYEFMARGSLEKHLFKRHSASLPWSTRMRIAIGAAKGLAFLHDAAKPVIYRDFKTSNILLDSDYTAKLSDFGLAKAGPGEDETHVSTRVMGTQGYAAPEYIMTGMYLGKKYYGTCMRALSSDDLLLIFSALKLAGHLTTKSDVYSFGVVLLELLTGRKALDKNRPPREQSLVEWARPCLRDARRLERVMDRRLPRPTTPTRAAQKAAGIAHQCLSVSPKSRPQMSHVVQALESLLALDDAAVEPFVYTAPPESR</sequence>
<dbReference type="FunFam" id="3.30.200.20:FF:000228">
    <property type="entry name" value="Serine/threonine-protein kinase BIK1"/>
    <property type="match status" value="1"/>
</dbReference>
<dbReference type="CDD" id="cd14066">
    <property type="entry name" value="STKc_IRAK"/>
    <property type="match status" value="1"/>
</dbReference>
<dbReference type="InterPro" id="IPR001245">
    <property type="entry name" value="Ser-Thr/Tyr_kinase_cat_dom"/>
</dbReference>
<comment type="catalytic activity">
    <reaction evidence="7">
        <text>L-threonyl-[protein] + ATP = O-phospho-L-threonyl-[protein] + ADP + H(+)</text>
        <dbReference type="Rhea" id="RHEA:46608"/>
        <dbReference type="Rhea" id="RHEA-COMP:11060"/>
        <dbReference type="Rhea" id="RHEA-COMP:11605"/>
        <dbReference type="ChEBI" id="CHEBI:15378"/>
        <dbReference type="ChEBI" id="CHEBI:30013"/>
        <dbReference type="ChEBI" id="CHEBI:30616"/>
        <dbReference type="ChEBI" id="CHEBI:61977"/>
        <dbReference type="ChEBI" id="CHEBI:456216"/>
        <dbReference type="EC" id="2.7.11.1"/>
    </reaction>
</comment>
<keyword evidence="12" id="KW-1185">Reference proteome</keyword>
<dbReference type="Proteomes" id="UP000007305">
    <property type="component" value="Chromosome 5"/>
</dbReference>